<feature type="transmembrane region" description="Helical" evidence="10">
    <location>
        <begin position="62"/>
        <end position="83"/>
    </location>
</feature>
<evidence type="ECO:0000256" key="4">
    <source>
        <dbReference type="ARBA" id="ARBA00022676"/>
    </source>
</evidence>
<evidence type="ECO:0000256" key="6">
    <source>
        <dbReference type="ARBA" id="ARBA00022692"/>
    </source>
</evidence>
<feature type="transmembrane region" description="Helical" evidence="10">
    <location>
        <begin position="261"/>
        <end position="280"/>
    </location>
</feature>
<gene>
    <name evidence="11" type="ORF">UFOPK4422_01338</name>
</gene>
<evidence type="ECO:0000256" key="9">
    <source>
        <dbReference type="ARBA" id="ARBA00023136"/>
    </source>
</evidence>
<dbReference type="PANTHER" id="PTHR12468:SF2">
    <property type="entry name" value="GPI MANNOSYLTRANSFERASE 2"/>
    <property type="match status" value="1"/>
</dbReference>
<protein>
    <submittedName>
        <fullName evidence="11">Unannotated protein</fullName>
    </submittedName>
</protein>
<keyword evidence="5" id="KW-0808">Transferase</keyword>
<keyword evidence="9 10" id="KW-0472">Membrane</keyword>
<evidence type="ECO:0000256" key="3">
    <source>
        <dbReference type="ARBA" id="ARBA00022502"/>
    </source>
</evidence>
<keyword evidence="3" id="KW-0337">GPI-anchor biosynthesis</keyword>
<evidence type="ECO:0000256" key="5">
    <source>
        <dbReference type="ARBA" id="ARBA00022679"/>
    </source>
</evidence>
<dbReference type="GO" id="GO:0005789">
    <property type="term" value="C:endoplasmic reticulum membrane"/>
    <property type="evidence" value="ECO:0007669"/>
    <property type="project" value="UniProtKB-SubCell"/>
</dbReference>
<evidence type="ECO:0000256" key="8">
    <source>
        <dbReference type="ARBA" id="ARBA00022989"/>
    </source>
</evidence>
<comment type="pathway">
    <text evidence="2">Glycolipid biosynthesis; glycosylphosphatidylinositol-anchor biosynthesis.</text>
</comment>
<feature type="transmembrane region" description="Helical" evidence="10">
    <location>
        <begin position="286"/>
        <end position="302"/>
    </location>
</feature>
<feature type="transmembrane region" description="Helical" evidence="10">
    <location>
        <begin position="95"/>
        <end position="128"/>
    </location>
</feature>
<dbReference type="PANTHER" id="PTHR12468">
    <property type="entry name" value="GPI MANNOSYLTRANSFERASE 2"/>
    <property type="match status" value="1"/>
</dbReference>
<evidence type="ECO:0000313" key="11">
    <source>
        <dbReference type="EMBL" id="CAB5131045.1"/>
    </source>
</evidence>
<keyword evidence="8 10" id="KW-1133">Transmembrane helix</keyword>
<accession>A0A6J7VWK5</accession>
<evidence type="ECO:0000256" key="2">
    <source>
        <dbReference type="ARBA" id="ARBA00004687"/>
    </source>
</evidence>
<proteinExistence type="predicted"/>
<feature type="transmembrane region" description="Helical" evidence="10">
    <location>
        <begin position="134"/>
        <end position="161"/>
    </location>
</feature>
<organism evidence="11">
    <name type="scientific">freshwater metagenome</name>
    <dbReference type="NCBI Taxonomy" id="449393"/>
    <lineage>
        <taxon>unclassified sequences</taxon>
        <taxon>metagenomes</taxon>
        <taxon>ecological metagenomes</taxon>
    </lineage>
</organism>
<dbReference type="GO" id="GO:0004376">
    <property type="term" value="F:GPI mannosyltransferase activity"/>
    <property type="evidence" value="ECO:0007669"/>
    <property type="project" value="InterPro"/>
</dbReference>
<dbReference type="GO" id="GO:0006506">
    <property type="term" value="P:GPI anchor biosynthetic process"/>
    <property type="evidence" value="ECO:0007669"/>
    <property type="project" value="UniProtKB-UniPathway"/>
</dbReference>
<dbReference type="GO" id="GO:0031501">
    <property type="term" value="C:mannosyltransferase complex"/>
    <property type="evidence" value="ECO:0007669"/>
    <property type="project" value="TreeGrafter"/>
</dbReference>
<dbReference type="EMBL" id="CAFBRX010000161">
    <property type="protein sequence ID" value="CAB5131045.1"/>
    <property type="molecule type" value="Genomic_DNA"/>
</dbReference>
<evidence type="ECO:0000256" key="7">
    <source>
        <dbReference type="ARBA" id="ARBA00022824"/>
    </source>
</evidence>
<feature type="transmembrane region" description="Helical" evidence="10">
    <location>
        <begin position="309"/>
        <end position="331"/>
    </location>
</feature>
<name>A0A6J7VWK5_9ZZZZ</name>
<reference evidence="11" key="1">
    <citation type="submission" date="2020-05" db="EMBL/GenBank/DDBJ databases">
        <authorList>
            <person name="Chiriac C."/>
            <person name="Salcher M."/>
            <person name="Ghai R."/>
            <person name="Kavagutti S V."/>
        </authorList>
    </citation>
    <scope>NUCLEOTIDE SEQUENCE</scope>
</reference>
<dbReference type="GO" id="GO:0000009">
    <property type="term" value="F:alpha-1,6-mannosyltransferase activity"/>
    <property type="evidence" value="ECO:0007669"/>
    <property type="project" value="InterPro"/>
</dbReference>
<comment type="subcellular location">
    <subcellularLocation>
        <location evidence="1">Endoplasmic reticulum membrane</location>
        <topology evidence="1">Multi-pass membrane protein</topology>
    </subcellularLocation>
</comment>
<dbReference type="UniPathway" id="UPA00196"/>
<dbReference type="InterPro" id="IPR007315">
    <property type="entry name" value="PIG-V/Gpi18"/>
</dbReference>
<evidence type="ECO:0000256" key="10">
    <source>
        <dbReference type="SAM" id="Phobius"/>
    </source>
</evidence>
<dbReference type="AlphaFoldDB" id="A0A6J7VWK5"/>
<evidence type="ECO:0000256" key="1">
    <source>
        <dbReference type="ARBA" id="ARBA00004477"/>
    </source>
</evidence>
<feature type="transmembrane region" description="Helical" evidence="10">
    <location>
        <begin position="237"/>
        <end position="254"/>
    </location>
</feature>
<keyword evidence="4" id="KW-0328">Glycosyltransferase</keyword>
<keyword evidence="6 10" id="KW-0812">Transmembrane</keyword>
<sequence>MILDVLTSWDGAWYMRIVRYGYPSFVPPNITYDDPQARVAFFPTYPHLVRYVDWILPGGDTFAALVLNLVLGAAFIVLVGLLARSWFGDLVAQRAMILCAIFPGSFVLSFAYSEALLLTLAAACLLLLDRERWLWAGITAMLATATRPNGVALIAACLVAAEMARRAKKSWRPFIAPLLAPLGFLGYQLWINHHAHESGVWFRVQGEAWKEGASFGFTAIRRTLEAFTQPLSSPTDLITAASFGCMLLFVWIMWKRHRLPLPAMAYSAVILILMLLPATVTARPRFLFTAFPLFISLAIWLSHSKRREWWPYVVGMCLAGLTALTALYGVYGAIP</sequence>
<feature type="transmembrane region" description="Helical" evidence="10">
    <location>
        <begin position="173"/>
        <end position="191"/>
    </location>
</feature>
<keyword evidence="7" id="KW-0256">Endoplasmic reticulum</keyword>